<dbReference type="EMBL" id="GGEC01028741">
    <property type="protein sequence ID" value="MBX09225.1"/>
    <property type="molecule type" value="Transcribed_RNA"/>
</dbReference>
<dbReference type="AlphaFoldDB" id="A0A2P2KU50"/>
<evidence type="ECO:0000313" key="1">
    <source>
        <dbReference type="EMBL" id="MBX09225.1"/>
    </source>
</evidence>
<proteinExistence type="predicted"/>
<protein>
    <submittedName>
        <fullName evidence="1">Uncharacterized protein</fullName>
    </submittedName>
</protein>
<sequence>MIKKKARPLVLMASTIWCQTCLNPDTSKSSIVDELMVYEKLIT</sequence>
<name>A0A2P2KU50_RHIMU</name>
<organism evidence="1">
    <name type="scientific">Rhizophora mucronata</name>
    <name type="common">Asiatic mangrove</name>
    <dbReference type="NCBI Taxonomy" id="61149"/>
    <lineage>
        <taxon>Eukaryota</taxon>
        <taxon>Viridiplantae</taxon>
        <taxon>Streptophyta</taxon>
        <taxon>Embryophyta</taxon>
        <taxon>Tracheophyta</taxon>
        <taxon>Spermatophyta</taxon>
        <taxon>Magnoliopsida</taxon>
        <taxon>eudicotyledons</taxon>
        <taxon>Gunneridae</taxon>
        <taxon>Pentapetalae</taxon>
        <taxon>rosids</taxon>
        <taxon>fabids</taxon>
        <taxon>Malpighiales</taxon>
        <taxon>Rhizophoraceae</taxon>
        <taxon>Rhizophora</taxon>
    </lineage>
</organism>
<accession>A0A2P2KU50</accession>
<reference evidence="1" key="1">
    <citation type="submission" date="2018-02" db="EMBL/GenBank/DDBJ databases">
        <title>Rhizophora mucronata_Transcriptome.</title>
        <authorList>
            <person name="Meera S.P."/>
            <person name="Sreeshan A."/>
            <person name="Augustine A."/>
        </authorList>
    </citation>
    <scope>NUCLEOTIDE SEQUENCE</scope>
    <source>
        <tissue evidence="1">Leaf</tissue>
    </source>
</reference>